<name>A0A2U8H7C4_9RHOO</name>
<dbReference type="Pfam" id="PF00072">
    <property type="entry name" value="Response_reg"/>
    <property type="match status" value="1"/>
</dbReference>
<dbReference type="Proteomes" id="UP000244902">
    <property type="component" value="Chromosome"/>
</dbReference>
<accession>A0A2U8H7C4</accession>
<dbReference type="SUPFAM" id="SSF52172">
    <property type="entry name" value="CheY-like"/>
    <property type="match status" value="1"/>
</dbReference>
<proteinExistence type="predicted"/>
<evidence type="ECO:0000313" key="4">
    <source>
        <dbReference type="EMBL" id="AWI81583.1"/>
    </source>
</evidence>
<dbReference type="PIRSF" id="PIRSF002867">
    <property type="entry name" value="CheV"/>
    <property type="match status" value="1"/>
</dbReference>
<evidence type="ECO:0000259" key="3">
    <source>
        <dbReference type="PROSITE" id="PS50851"/>
    </source>
</evidence>
<dbReference type="SMART" id="SM00448">
    <property type="entry name" value="REC"/>
    <property type="match status" value="1"/>
</dbReference>
<dbReference type="InterPro" id="IPR036061">
    <property type="entry name" value="CheW-like_dom_sf"/>
</dbReference>
<keyword evidence="1" id="KW-0597">Phosphoprotein</keyword>
<feature type="domain" description="CheW-like" evidence="3">
    <location>
        <begin position="27"/>
        <end position="168"/>
    </location>
</feature>
<dbReference type="InterPro" id="IPR024181">
    <property type="entry name" value="Chemotax_regulator_CheV"/>
</dbReference>
<dbReference type="InterPro" id="IPR011006">
    <property type="entry name" value="CheY-like_superfamily"/>
</dbReference>
<dbReference type="Gene3D" id="2.40.50.180">
    <property type="entry name" value="CheA-289, Domain 4"/>
    <property type="match status" value="1"/>
</dbReference>
<dbReference type="EMBL" id="CP022188">
    <property type="protein sequence ID" value="AWI81583.1"/>
    <property type="molecule type" value="Genomic_DNA"/>
</dbReference>
<dbReference type="Pfam" id="PF01584">
    <property type="entry name" value="CheW"/>
    <property type="match status" value="1"/>
</dbReference>
<dbReference type="SMART" id="SM00260">
    <property type="entry name" value="CheW"/>
    <property type="match status" value="1"/>
</dbReference>
<dbReference type="PANTHER" id="PTHR47233:SF4">
    <property type="entry name" value="CHEMOTAXIS SIGNAL TRANSDUCTION PROTEIN"/>
    <property type="match status" value="1"/>
</dbReference>
<sequence length="319" mass="34817">MLSLDQKEDTALLDSVDGRTMLAGSNRMEILLFSLGTSETFGINVFKVREVSKTPFITKAPNMPRGVEGLISLRGNVIPVLSLAKILGLSAPGDALGGSMMVTEYSKRTLGFLVKEVDRIIRVEWDKVRTPDNVSSNSQNYITAITELADGKLVSILDVETILANTFGEAIVGNISPLHGGDDVNVFFVDDSAVARRKIAEVLDKLGVRHKHAQNGLEAWTRLEGMAAHAQQMGHHVGDEIDLIMVDAEMPEMDGYVLTRNIKNDSRFDGIPVVMHSSLSSEANRAMGKRVGVDSYVAKFDADVLAETLRPLLQRARQA</sequence>
<dbReference type="PANTHER" id="PTHR47233">
    <property type="entry name" value="CHEMOTAXIS PROTEIN CHEV"/>
    <property type="match status" value="1"/>
</dbReference>
<organism evidence="4 5">
    <name type="scientific">Parazoarcus communis</name>
    <dbReference type="NCBI Taxonomy" id="41977"/>
    <lineage>
        <taxon>Bacteria</taxon>
        <taxon>Pseudomonadati</taxon>
        <taxon>Pseudomonadota</taxon>
        <taxon>Betaproteobacteria</taxon>
        <taxon>Rhodocyclales</taxon>
        <taxon>Zoogloeaceae</taxon>
        <taxon>Parazoarcus</taxon>
    </lineage>
</organism>
<dbReference type="SUPFAM" id="SSF50341">
    <property type="entry name" value="CheW-like"/>
    <property type="match status" value="1"/>
</dbReference>
<evidence type="ECO:0000313" key="5">
    <source>
        <dbReference type="Proteomes" id="UP000244902"/>
    </source>
</evidence>
<dbReference type="PROSITE" id="PS50110">
    <property type="entry name" value="RESPONSE_REGULATORY"/>
    <property type="match status" value="1"/>
</dbReference>
<dbReference type="PROSITE" id="PS50851">
    <property type="entry name" value="CHEW"/>
    <property type="match status" value="1"/>
</dbReference>
<feature type="domain" description="Response regulatory" evidence="2">
    <location>
        <begin position="185"/>
        <end position="314"/>
    </location>
</feature>
<protein>
    <submittedName>
        <fullName evidence="4">Fused signal transduction protein/response regulator</fullName>
    </submittedName>
</protein>
<dbReference type="InterPro" id="IPR002545">
    <property type="entry name" value="CheW-lke_dom"/>
</dbReference>
<feature type="modified residue" description="4-aspartylphosphate" evidence="1">
    <location>
        <position position="247"/>
    </location>
</feature>
<dbReference type="Gene3D" id="3.40.50.2300">
    <property type="match status" value="1"/>
</dbReference>
<dbReference type="GO" id="GO:0000160">
    <property type="term" value="P:phosphorelay signal transduction system"/>
    <property type="evidence" value="ECO:0007669"/>
    <property type="project" value="InterPro"/>
</dbReference>
<dbReference type="Gene3D" id="2.30.30.40">
    <property type="entry name" value="SH3 Domains"/>
    <property type="match status" value="1"/>
</dbReference>
<dbReference type="GO" id="GO:0006935">
    <property type="term" value="P:chemotaxis"/>
    <property type="evidence" value="ECO:0007669"/>
    <property type="project" value="InterPro"/>
</dbReference>
<dbReference type="OrthoDB" id="9806105at2"/>
<reference evidence="4 5" key="1">
    <citation type="submission" date="2017-06" db="EMBL/GenBank/DDBJ databases">
        <title>Azoarcus sp. TSNA42 complete genome sequence.</title>
        <authorList>
            <person name="Woo J.-H."/>
            <person name="Kim H.-S."/>
        </authorList>
    </citation>
    <scope>NUCLEOTIDE SEQUENCE [LARGE SCALE GENOMIC DNA]</scope>
    <source>
        <strain evidence="4 5">TSNA42</strain>
    </source>
</reference>
<evidence type="ECO:0000259" key="2">
    <source>
        <dbReference type="PROSITE" id="PS50110"/>
    </source>
</evidence>
<dbReference type="InterPro" id="IPR001789">
    <property type="entry name" value="Sig_transdc_resp-reg_receiver"/>
</dbReference>
<evidence type="ECO:0000256" key="1">
    <source>
        <dbReference type="PROSITE-ProRule" id="PRU00169"/>
    </source>
</evidence>
<gene>
    <name evidence="4" type="ORF">CEW87_20820</name>
</gene>
<dbReference type="AlphaFoldDB" id="A0A2U8H7C4"/>
<dbReference type="RefSeq" id="WP_108976104.1">
    <property type="nucleotide sequence ID" value="NZ_CP022188.1"/>
</dbReference>